<evidence type="ECO:0000313" key="1">
    <source>
        <dbReference type="EMBL" id="MDQ0532826.1"/>
    </source>
</evidence>
<protein>
    <submittedName>
        <fullName evidence="1">Uncharacterized protein</fullName>
    </submittedName>
</protein>
<evidence type="ECO:0000313" key="2">
    <source>
        <dbReference type="Proteomes" id="UP001244552"/>
    </source>
</evidence>
<comment type="caution">
    <text evidence="1">The sequence shown here is derived from an EMBL/GenBank/DDBJ whole genome shotgun (WGS) entry which is preliminary data.</text>
</comment>
<name>A0ABU0MHB6_9PROT</name>
<proteinExistence type="predicted"/>
<dbReference type="Proteomes" id="UP001244552">
    <property type="component" value="Unassembled WGS sequence"/>
</dbReference>
<dbReference type="EMBL" id="JAUSVU010000004">
    <property type="protein sequence ID" value="MDQ0532826.1"/>
    <property type="molecule type" value="Genomic_DNA"/>
</dbReference>
<gene>
    <name evidence="1" type="ORF">QO018_001673</name>
</gene>
<organism evidence="1 2">
    <name type="scientific">Azospirillum picis</name>
    <dbReference type="NCBI Taxonomy" id="488438"/>
    <lineage>
        <taxon>Bacteria</taxon>
        <taxon>Pseudomonadati</taxon>
        <taxon>Pseudomonadota</taxon>
        <taxon>Alphaproteobacteria</taxon>
        <taxon>Rhodospirillales</taxon>
        <taxon>Azospirillaceae</taxon>
        <taxon>Azospirillum</taxon>
    </lineage>
</organism>
<reference evidence="1 2" key="1">
    <citation type="submission" date="2023-07" db="EMBL/GenBank/DDBJ databases">
        <title>Genomic Encyclopedia of Type Strains, Phase IV (KMG-IV): sequencing the most valuable type-strain genomes for metagenomic binning, comparative biology and taxonomic classification.</title>
        <authorList>
            <person name="Goeker M."/>
        </authorList>
    </citation>
    <scope>NUCLEOTIDE SEQUENCE [LARGE SCALE GENOMIC DNA]</scope>
    <source>
        <strain evidence="1 2">DSM 19922</strain>
    </source>
</reference>
<accession>A0ABU0MHB6</accession>
<dbReference type="RefSeq" id="WP_209980424.1">
    <property type="nucleotide sequence ID" value="NZ_JAGINO010000004.1"/>
</dbReference>
<sequence>MNLFYGKMNSPEYQEKRKGMVAWIVEALNCTETNAGQCLNDVESHSGTSEGGGSGVTALKVTVGSETCEVFHHSAGRPGTDKTATVFWIQYPKGIAKVVGLAKHQTDTTYQFLWLAGAGFAFTSTKKPTQGSTINPF</sequence>
<keyword evidence="2" id="KW-1185">Reference proteome</keyword>